<sequence>MSSLVPRALQLFISGAFRSADVKPTAKALTKLASDITKAAEKGDGATANSKLKDFLTIAKIEKELDTVDGGNFNPKQRRNAGAPPTAEVEAQMGSLKYALYDAAKK</sequence>
<evidence type="ECO:0000259" key="2">
    <source>
        <dbReference type="Pfam" id="PF18240"/>
    </source>
</evidence>
<protein>
    <recommendedName>
        <fullName evidence="2">Photosystem II Psb31 protein domain-containing protein</fullName>
    </recommendedName>
</protein>
<dbReference type="InterPro" id="IPR040933">
    <property type="entry name" value="PSII_Pbs31"/>
</dbReference>
<dbReference type="EMBL" id="HBIZ01001166">
    <property type="protein sequence ID" value="CAE0748074.1"/>
    <property type="molecule type" value="Transcribed_RNA"/>
</dbReference>
<dbReference type="AlphaFoldDB" id="A0A6S9PBF1"/>
<gene>
    <name evidence="3" type="ORF">PCAR00345_LOCUS656</name>
    <name evidence="4" type="ORF">PCAR00345_LOCUS657</name>
</gene>
<dbReference type="Gene3D" id="1.20.120.1740">
    <property type="entry name" value="Sodium ion translocating NADH-quinone reductase subunit C-like"/>
    <property type="match status" value="1"/>
</dbReference>
<feature type="domain" description="Photosystem II Psb31 protein" evidence="2">
    <location>
        <begin position="8"/>
        <end position="61"/>
    </location>
</feature>
<accession>A0A6S9PBF1</accession>
<proteinExistence type="predicted"/>
<evidence type="ECO:0000256" key="1">
    <source>
        <dbReference type="SAM" id="MobiDB-lite"/>
    </source>
</evidence>
<reference evidence="3" key="1">
    <citation type="submission" date="2021-01" db="EMBL/GenBank/DDBJ databases">
        <authorList>
            <person name="Corre E."/>
            <person name="Pelletier E."/>
            <person name="Niang G."/>
            <person name="Scheremetjew M."/>
            <person name="Finn R."/>
            <person name="Kale V."/>
            <person name="Holt S."/>
            <person name="Cochrane G."/>
            <person name="Meng A."/>
            <person name="Brown T."/>
            <person name="Cohen L."/>
        </authorList>
    </citation>
    <scope>NUCLEOTIDE SEQUENCE</scope>
    <source>
        <strain evidence="3">CCMP645</strain>
    </source>
</reference>
<feature type="region of interest" description="Disordered" evidence="1">
    <location>
        <begin position="67"/>
        <end position="88"/>
    </location>
</feature>
<organism evidence="3">
    <name type="scientific">Chrysotila carterae</name>
    <name type="common">Marine alga</name>
    <name type="synonym">Syracosphaera carterae</name>
    <dbReference type="NCBI Taxonomy" id="13221"/>
    <lineage>
        <taxon>Eukaryota</taxon>
        <taxon>Haptista</taxon>
        <taxon>Haptophyta</taxon>
        <taxon>Prymnesiophyceae</taxon>
        <taxon>Isochrysidales</taxon>
        <taxon>Isochrysidaceae</taxon>
        <taxon>Chrysotila</taxon>
    </lineage>
</organism>
<dbReference type="EMBL" id="HBIZ01001167">
    <property type="protein sequence ID" value="CAE0748075.1"/>
    <property type="molecule type" value="Transcribed_RNA"/>
</dbReference>
<evidence type="ECO:0000313" key="4">
    <source>
        <dbReference type="EMBL" id="CAE0748075.1"/>
    </source>
</evidence>
<dbReference type="Pfam" id="PF18240">
    <property type="entry name" value="PSII_Pbs31"/>
    <property type="match status" value="1"/>
</dbReference>
<evidence type="ECO:0000313" key="3">
    <source>
        <dbReference type="EMBL" id="CAE0748074.1"/>
    </source>
</evidence>
<name>A0A6S9PBF1_CHRCT</name>